<feature type="region of interest" description="Disordered" evidence="1">
    <location>
        <begin position="1"/>
        <end position="34"/>
    </location>
</feature>
<reference evidence="2" key="2">
    <citation type="journal article" date="2015" name="Fish Shellfish Immunol.">
        <title>Early steps in the European eel (Anguilla anguilla)-Vibrio vulnificus interaction in the gills: Role of the RtxA13 toxin.</title>
        <authorList>
            <person name="Callol A."/>
            <person name="Pajuelo D."/>
            <person name="Ebbesson L."/>
            <person name="Teles M."/>
            <person name="MacKenzie S."/>
            <person name="Amaro C."/>
        </authorList>
    </citation>
    <scope>NUCLEOTIDE SEQUENCE</scope>
</reference>
<name>A0A0E9QI71_ANGAN</name>
<protein>
    <submittedName>
        <fullName evidence="2">Uncharacterized protein</fullName>
    </submittedName>
</protein>
<dbReference type="EMBL" id="GBXM01092098">
    <property type="protein sequence ID" value="JAH16479.1"/>
    <property type="molecule type" value="Transcribed_RNA"/>
</dbReference>
<reference evidence="2" key="1">
    <citation type="submission" date="2014-11" db="EMBL/GenBank/DDBJ databases">
        <authorList>
            <person name="Amaro Gonzalez C."/>
        </authorList>
    </citation>
    <scope>NUCLEOTIDE SEQUENCE</scope>
</reference>
<proteinExistence type="predicted"/>
<evidence type="ECO:0000256" key="1">
    <source>
        <dbReference type="SAM" id="MobiDB-lite"/>
    </source>
</evidence>
<accession>A0A0E9QI71</accession>
<evidence type="ECO:0000313" key="2">
    <source>
        <dbReference type="EMBL" id="JAH16479.1"/>
    </source>
</evidence>
<organism evidence="2">
    <name type="scientific">Anguilla anguilla</name>
    <name type="common">European freshwater eel</name>
    <name type="synonym">Muraena anguilla</name>
    <dbReference type="NCBI Taxonomy" id="7936"/>
    <lineage>
        <taxon>Eukaryota</taxon>
        <taxon>Metazoa</taxon>
        <taxon>Chordata</taxon>
        <taxon>Craniata</taxon>
        <taxon>Vertebrata</taxon>
        <taxon>Euteleostomi</taxon>
        <taxon>Actinopterygii</taxon>
        <taxon>Neopterygii</taxon>
        <taxon>Teleostei</taxon>
        <taxon>Anguilliformes</taxon>
        <taxon>Anguillidae</taxon>
        <taxon>Anguilla</taxon>
    </lineage>
</organism>
<dbReference type="AlphaFoldDB" id="A0A0E9QI71"/>
<sequence>MMHFKFSIKGTNKKLGQQSAPCLPSRTQHSASLK</sequence>
<feature type="compositionally biased region" description="Polar residues" evidence="1">
    <location>
        <begin position="14"/>
        <end position="34"/>
    </location>
</feature>